<protein>
    <submittedName>
        <fullName evidence="2">Uncharacterized protein</fullName>
    </submittedName>
</protein>
<evidence type="ECO:0000313" key="3">
    <source>
        <dbReference type="Proteomes" id="UP000190367"/>
    </source>
</evidence>
<reference evidence="3" key="1">
    <citation type="submission" date="2017-02" db="EMBL/GenBank/DDBJ databases">
        <authorList>
            <person name="Varghese N."/>
            <person name="Submissions S."/>
        </authorList>
    </citation>
    <scope>NUCLEOTIDE SEQUENCE [LARGE SCALE GENOMIC DNA]</scope>
    <source>
        <strain evidence="3">DSM 22224</strain>
    </source>
</reference>
<dbReference type="OrthoDB" id="5490906at2"/>
<feature type="chain" id="PRO_5012888273" evidence="1">
    <location>
        <begin position="21"/>
        <end position="444"/>
    </location>
</feature>
<accession>A0A1T4MG80</accession>
<keyword evidence="1" id="KW-0732">Signal</keyword>
<organism evidence="2 3">
    <name type="scientific">Chitinophaga eiseniae</name>
    <dbReference type="NCBI Taxonomy" id="634771"/>
    <lineage>
        <taxon>Bacteria</taxon>
        <taxon>Pseudomonadati</taxon>
        <taxon>Bacteroidota</taxon>
        <taxon>Chitinophagia</taxon>
        <taxon>Chitinophagales</taxon>
        <taxon>Chitinophagaceae</taxon>
        <taxon>Chitinophaga</taxon>
    </lineage>
</organism>
<dbReference type="EMBL" id="FUWZ01000001">
    <property type="protein sequence ID" value="SJZ65875.1"/>
    <property type="molecule type" value="Genomic_DNA"/>
</dbReference>
<evidence type="ECO:0000256" key="1">
    <source>
        <dbReference type="SAM" id="SignalP"/>
    </source>
</evidence>
<dbReference type="RefSeq" id="WP_078667720.1">
    <property type="nucleotide sequence ID" value="NZ_FUWZ01000001.1"/>
</dbReference>
<proteinExistence type="predicted"/>
<dbReference type="Proteomes" id="UP000190367">
    <property type="component" value="Unassembled WGS sequence"/>
</dbReference>
<feature type="signal peptide" evidence="1">
    <location>
        <begin position="1"/>
        <end position="20"/>
    </location>
</feature>
<gene>
    <name evidence="2" type="ORF">SAMN04488128_1011097</name>
</gene>
<evidence type="ECO:0000313" key="2">
    <source>
        <dbReference type="EMBL" id="SJZ65875.1"/>
    </source>
</evidence>
<dbReference type="STRING" id="634771.SAMN04488128_1011097"/>
<name>A0A1T4MG80_9BACT</name>
<keyword evidence="3" id="KW-1185">Reference proteome</keyword>
<sequence>MKILLLSITCVCLIFQPAIAQHEHHKGMKMDTTRSPEKMGAMQMPMNHSFSLNLPMNRNGSGTSWLPDASPMYGYMFHSRKWMYMVHGNLFLRYTNQDIGRKGVRGGDKFDAPNWFMLMAQRKVGRRGLFHYEVMLSFDRLTEGGAGYPLLFQSGESWKGQPLVDRQHPHDLFSGLSVGYSHALSKNADIYASFGYPGEPALGSVAFMHRPSAMNNPDAPISHHWNDGTHITFGVATLGVRLHDFKLEGSVFTGREPDENRYNFDKMRFDSWSGRLSYNPSRNWALQVSHGHIKSPELLHPDENINRTTASAIFSLPLQQNSHLNITGLWGLNKSKGHTGENALLLEGALNIKRVAVYTRYEWVQKSTEELDLDAAQYGADNLFGVHALTGGVSYDLLKVMRTRLAVGVQGSMFFNEKALHGLYGKNPFAGELYLRLYPDLMRP</sequence>
<dbReference type="AlphaFoldDB" id="A0A1T4MG80"/>